<reference evidence="1 2" key="1">
    <citation type="submission" date="2018-09" db="EMBL/GenBank/DDBJ databases">
        <title>Novel species of Cryobacterium.</title>
        <authorList>
            <person name="Liu Q."/>
            <person name="Xin Y.-H."/>
        </authorList>
    </citation>
    <scope>NUCLEOTIDE SEQUENCE [LARGE SCALE GENOMIC DNA]</scope>
    <source>
        <strain evidence="1 2">Hh39</strain>
    </source>
</reference>
<keyword evidence="2" id="KW-1185">Reference proteome</keyword>
<accession>A0A3A5MGT1</accession>
<sequence length="190" mass="21439">MGAESTDDASGTGVLSEDRIVDEGLLISLSAVRMAVKNHILVGALREHLDFEGADYSATVRHELDVLARQNEDYGTRVTEMRDELVKARWRLELTRDQRADVKQFALRRRVHDRLTAELDAVAEDDVQVATIVDKAKDDASHEFAQALAAKLIRQNVDGSEPDYDRKLAERRSAFVRIDLAKLLAYDNEY</sequence>
<gene>
    <name evidence="1" type="ORF">D6T64_20775</name>
</gene>
<proteinExistence type="predicted"/>
<name>A0A3A5MGT1_9MICO</name>
<evidence type="ECO:0008006" key="3">
    <source>
        <dbReference type="Google" id="ProtNLM"/>
    </source>
</evidence>
<dbReference type="OrthoDB" id="5118185at2"/>
<comment type="caution">
    <text evidence="1">The sequence shown here is derived from an EMBL/GenBank/DDBJ whole genome shotgun (WGS) entry which is preliminary data.</text>
</comment>
<evidence type="ECO:0000313" key="1">
    <source>
        <dbReference type="EMBL" id="RJT84601.1"/>
    </source>
</evidence>
<dbReference type="AlphaFoldDB" id="A0A3A5MGT1"/>
<evidence type="ECO:0000313" key="2">
    <source>
        <dbReference type="Proteomes" id="UP000272015"/>
    </source>
</evidence>
<dbReference type="EMBL" id="QZVS01000097">
    <property type="protein sequence ID" value="RJT84601.1"/>
    <property type="molecule type" value="Genomic_DNA"/>
</dbReference>
<protein>
    <recommendedName>
        <fullName evidence="3">Asparagine synthase</fullName>
    </recommendedName>
</protein>
<organism evidence="1 2">
    <name type="scientific">Cryobacterium melibiosiphilum</name>
    <dbReference type="NCBI Taxonomy" id="995039"/>
    <lineage>
        <taxon>Bacteria</taxon>
        <taxon>Bacillati</taxon>
        <taxon>Actinomycetota</taxon>
        <taxon>Actinomycetes</taxon>
        <taxon>Micrococcales</taxon>
        <taxon>Microbacteriaceae</taxon>
        <taxon>Cryobacterium</taxon>
    </lineage>
</organism>
<dbReference type="RefSeq" id="WP_119976595.1">
    <property type="nucleotide sequence ID" value="NZ_JBHSQA010000002.1"/>
</dbReference>
<dbReference type="Proteomes" id="UP000272015">
    <property type="component" value="Unassembled WGS sequence"/>
</dbReference>